<gene>
    <name evidence="1" type="ORF">PBRASI_LOCUS5885</name>
</gene>
<evidence type="ECO:0000313" key="2">
    <source>
        <dbReference type="Proteomes" id="UP000789739"/>
    </source>
</evidence>
<evidence type="ECO:0000313" key="1">
    <source>
        <dbReference type="EMBL" id="CAG8566753.1"/>
    </source>
</evidence>
<keyword evidence="2" id="KW-1185">Reference proteome</keyword>
<reference evidence="1" key="1">
    <citation type="submission" date="2021-06" db="EMBL/GenBank/DDBJ databases">
        <authorList>
            <person name="Kallberg Y."/>
            <person name="Tangrot J."/>
            <person name="Rosling A."/>
        </authorList>
    </citation>
    <scope>NUCLEOTIDE SEQUENCE</scope>
    <source>
        <strain evidence="1">BR232B</strain>
    </source>
</reference>
<name>A0A9N9FYQ4_9GLOM</name>
<dbReference type="OrthoDB" id="2740448at2759"/>
<organism evidence="1 2">
    <name type="scientific">Paraglomus brasilianum</name>
    <dbReference type="NCBI Taxonomy" id="144538"/>
    <lineage>
        <taxon>Eukaryota</taxon>
        <taxon>Fungi</taxon>
        <taxon>Fungi incertae sedis</taxon>
        <taxon>Mucoromycota</taxon>
        <taxon>Glomeromycotina</taxon>
        <taxon>Glomeromycetes</taxon>
        <taxon>Paraglomerales</taxon>
        <taxon>Paraglomeraceae</taxon>
        <taxon>Paraglomus</taxon>
    </lineage>
</organism>
<accession>A0A9N9FYQ4</accession>
<dbReference type="Proteomes" id="UP000789739">
    <property type="component" value="Unassembled WGS sequence"/>
</dbReference>
<protein>
    <submittedName>
        <fullName evidence="1">3387_t:CDS:1</fullName>
    </submittedName>
</protein>
<dbReference type="EMBL" id="CAJVPI010000729">
    <property type="protein sequence ID" value="CAG8566753.1"/>
    <property type="molecule type" value="Genomic_DNA"/>
</dbReference>
<proteinExistence type="predicted"/>
<comment type="caution">
    <text evidence="1">The sequence shown here is derived from an EMBL/GenBank/DDBJ whole genome shotgun (WGS) entry which is preliminary data.</text>
</comment>
<sequence length="154" mass="18238">MTMNYKNELQMLHADTTLLTKIKIFINDLMTFGNSESAQARLHKDPMAKFFFSKIYFNEDEIERLLDFPTSEGPSVFKTLEAMMSCKTRSRNYELCASHDLAPLLQQAYGVQKRFTEEKVFKLALKKFEKDWRKRSRWPKRSLLKNMLNHFAVL</sequence>
<dbReference type="AlphaFoldDB" id="A0A9N9FYQ4"/>